<name>A0A1E4TFB7_9ASCO</name>
<comment type="catalytic activity">
    <reaction evidence="1">
        <text>Hydrolysis of (1-&gt;3)-beta-D-glucosidic linkages in (1-&gt;3)-beta-D-glucans.</text>
        <dbReference type="EC" id="3.2.1.39"/>
    </reaction>
</comment>
<evidence type="ECO:0000256" key="4">
    <source>
        <dbReference type="ARBA" id="ARBA00022801"/>
    </source>
</evidence>
<keyword evidence="4 11" id="KW-0378">Hydrolase</keyword>
<sequence length="720" mass="80203">LFEPIATTQADPAQLLGSREHPLPLKPGLDRSKPTGTNKFYGAWLVNEQTDPVWTHPYSLWLDRASSAMAVSYRPKSTFVFGGATQCSGSSQYYFAPIGVASLEFGACEIAANNLEMTLDSPETMSINCFLTNKSNVQQRIWFPTVQGMGFVSAKYFNTTPFVNSKVGFRNLQYAGNVNGATQKYRATLYDNSVWLVYATLGDSPSNSDASMTLSLQQGRIQAANSHTQCLVQAAFLPTAQDEAVYDQAAGTYVRSVSILGSYANGKGTLQYQYRREDNTTRPVLQFALPHHVEMMNSATKTRATNLKMDSTSKGEMQAFLLTDMVLEAELPNRSNAYFLPTTCSSETSLDAPYLELHADVLTKLRTTIYTDVRFAELSAESLKAAIVQECNLDSVYFSGKKLDKYAYLLLCAKYVLKDDMCASILLASLKAALQLWINNAQKTKLVYDSKFHGVVSTSGLDNSSSDFGNGYYNDHHFHYGYFVHAAAVVALVDPAWVAVKTNRTWVEMLVREISNPSETDSYFPVSRAFDWFHGHSWAKGLFGSGDGKDQESTSEDYHHVHGLMLWGMVTGDQSLEHRAAMQLAIMKSSFNHYFLYASDNKTMPAALVANKVSGILFENKIDHATYFSPAPECIHGIHMIPITAVSKYVRSKKFVQEEWDAVFRNRIDQIDSGWKGILYQNLSLVYPDQALRFFMGNCQAKWIDDGASWTYSLVLAAAM</sequence>
<dbReference type="Pfam" id="PF03639">
    <property type="entry name" value="Glyco_hydro_81"/>
    <property type="match status" value="1"/>
</dbReference>
<accession>A0A1E4TFB7</accession>
<dbReference type="AlphaFoldDB" id="A0A1E4TFB7"/>
<dbReference type="InterPro" id="IPR040451">
    <property type="entry name" value="GH81_N"/>
</dbReference>
<dbReference type="OrthoDB" id="4473401at2759"/>
<evidence type="ECO:0000313" key="11">
    <source>
        <dbReference type="EMBL" id="ODV90383.1"/>
    </source>
</evidence>
<dbReference type="Gene3D" id="2.70.98.30">
    <property type="entry name" value="Golgi alpha-mannosidase II, domain 4"/>
    <property type="match status" value="1"/>
</dbReference>
<dbReference type="GO" id="GO:0052861">
    <property type="term" value="F:endo-1,3(4)-beta-glucanase activity"/>
    <property type="evidence" value="ECO:0007669"/>
    <property type="project" value="InterPro"/>
</dbReference>
<evidence type="ECO:0000259" key="10">
    <source>
        <dbReference type="Pfam" id="PF17652"/>
    </source>
</evidence>
<keyword evidence="12" id="KW-1185">Reference proteome</keyword>
<dbReference type="EC" id="3.2.1.39" evidence="3"/>
<feature type="domain" description="Glycosyl hydrolase family 81 C-terminal" evidence="10">
    <location>
        <begin position="378"/>
        <end position="714"/>
    </location>
</feature>
<protein>
    <recommendedName>
        <fullName evidence="3">glucan endo-1,3-beta-D-glucosidase</fullName>
        <ecNumber evidence="3">3.2.1.39</ecNumber>
    </recommendedName>
</protein>
<dbReference type="InterPro" id="IPR005200">
    <property type="entry name" value="Endo-beta-glucanase"/>
</dbReference>
<evidence type="ECO:0000256" key="6">
    <source>
        <dbReference type="ARBA" id="ARBA00023295"/>
    </source>
</evidence>
<keyword evidence="8" id="KW-0624">Polysaccharide degradation</keyword>
<evidence type="ECO:0000256" key="5">
    <source>
        <dbReference type="ARBA" id="ARBA00023277"/>
    </source>
</evidence>
<evidence type="ECO:0000256" key="2">
    <source>
        <dbReference type="ARBA" id="ARBA00010730"/>
    </source>
</evidence>
<evidence type="ECO:0000259" key="9">
    <source>
        <dbReference type="Pfam" id="PF03639"/>
    </source>
</evidence>
<keyword evidence="6" id="KW-0326">Glycosidase</keyword>
<dbReference type="Gene3D" id="1.20.5.420">
    <property type="entry name" value="Immunoglobulin FC, subunit C"/>
    <property type="match status" value="1"/>
</dbReference>
<dbReference type="GO" id="GO:0000272">
    <property type="term" value="P:polysaccharide catabolic process"/>
    <property type="evidence" value="ECO:0007669"/>
    <property type="project" value="UniProtKB-KW"/>
</dbReference>
<dbReference type="PANTHER" id="PTHR31983:SF0">
    <property type="entry name" value="GLUCAN ENDO-1,3-BETA-D-GLUCOSIDASE 2"/>
    <property type="match status" value="1"/>
</dbReference>
<dbReference type="GO" id="GO:0009986">
    <property type="term" value="C:cell surface"/>
    <property type="evidence" value="ECO:0007669"/>
    <property type="project" value="TreeGrafter"/>
</dbReference>
<reference evidence="12" key="1">
    <citation type="submission" date="2016-02" db="EMBL/GenBank/DDBJ databases">
        <title>Comparative genomics of biotechnologically important yeasts.</title>
        <authorList>
            <consortium name="DOE Joint Genome Institute"/>
            <person name="Riley R."/>
            <person name="Haridas S."/>
            <person name="Wolfe K.H."/>
            <person name="Lopes M.R."/>
            <person name="Hittinger C.T."/>
            <person name="Goker M."/>
            <person name="Salamov A."/>
            <person name="Wisecaver J."/>
            <person name="Long T.M."/>
            <person name="Aerts A.L."/>
            <person name="Barry K."/>
            <person name="Choi C."/>
            <person name="Clum A."/>
            <person name="Coughlan A.Y."/>
            <person name="Deshpande S."/>
            <person name="Douglass A.P."/>
            <person name="Hanson S.J."/>
            <person name="Klenk H.-P."/>
            <person name="Labutti K."/>
            <person name="Lapidus A."/>
            <person name="Lindquist E."/>
            <person name="Lipzen A."/>
            <person name="Meier-Kolthoff J.P."/>
            <person name="Ohm R.A."/>
            <person name="Otillar R.P."/>
            <person name="Pangilinan J."/>
            <person name="Peng Y."/>
            <person name="Rokas A."/>
            <person name="Rosa C.A."/>
            <person name="Scheuner C."/>
            <person name="Sibirny A.A."/>
            <person name="Slot J.C."/>
            <person name="Stielow J.B."/>
            <person name="Sun H."/>
            <person name="Kurtzman C.P."/>
            <person name="Blackwell M."/>
            <person name="Jeffries T.W."/>
            <person name="Grigoriev I.V."/>
        </authorList>
    </citation>
    <scope>NUCLEOTIDE SEQUENCE [LARGE SCALE GENOMIC DNA]</scope>
    <source>
        <strain evidence="12">NRRL Y-17796</strain>
    </source>
</reference>
<gene>
    <name evidence="11" type="ORF">CANCADRAFT_20340</name>
</gene>
<dbReference type="GO" id="GO:0071555">
    <property type="term" value="P:cell wall organization"/>
    <property type="evidence" value="ECO:0007669"/>
    <property type="project" value="UniProtKB-KW"/>
</dbReference>
<keyword evidence="5" id="KW-0119">Carbohydrate metabolism</keyword>
<feature type="domain" description="Glycosyl hydrolase family 81 N-terminal" evidence="9">
    <location>
        <begin position="21"/>
        <end position="332"/>
    </location>
</feature>
<dbReference type="EMBL" id="KV453842">
    <property type="protein sequence ID" value="ODV90383.1"/>
    <property type="molecule type" value="Genomic_DNA"/>
</dbReference>
<dbReference type="Gene3D" id="1.10.287.1170">
    <property type="entry name" value="glycoside hydrolase family 81 endo-[beta] glucanase"/>
    <property type="match status" value="1"/>
</dbReference>
<organism evidence="11 12">
    <name type="scientific">Tortispora caseinolytica NRRL Y-17796</name>
    <dbReference type="NCBI Taxonomy" id="767744"/>
    <lineage>
        <taxon>Eukaryota</taxon>
        <taxon>Fungi</taxon>
        <taxon>Dikarya</taxon>
        <taxon>Ascomycota</taxon>
        <taxon>Saccharomycotina</taxon>
        <taxon>Trigonopsidomycetes</taxon>
        <taxon>Trigonopsidales</taxon>
        <taxon>Trigonopsidaceae</taxon>
        <taxon>Tortispora</taxon>
    </lineage>
</organism>
<dbReference type="Proteomes" id="UP000095023">
    <property type="component" value="Unassembled WGS sequence"/>
</dbReference>
<dbReference type="Pfam" id="PF17652">
    <property type="entry name" value="Glyco_hydro81C"/>
    <property type="match status" value="1"/>
</dbReference>
<dbReference type="PANTHER" id="PTHR31983">
    <property type="entry name" value="ENDO-1,3(4)-BETA-GLUCANASE 1"/>
    <property type="match status" value="1"/>
</dbReference>
<comment type="similarity">
    <text evidence="2">Belongs to the glycosyl hydrolase 81 family.</text>
</comment>
<evidence type="ECO:0000313" key="12">
    <source>
        <dbReference type="Proteomes" id="UP000095023"/>
    </source>
</evidence>
<keyword evidence="7" id="KW-0961">Cell wall biogenesis/degradation</keyword>
<proteinExistence type="inferred from homology"/>
<feature type="non-terminal residue" evidence="11">
    <location>
        <position position="1"/>
    </location>
</feature>
<evidence type="ECO:0000256" key="1">
    <source>
        <dbReference type="ARBA" id="ARBA00000382"/>
    </source>
</evidence>
<evidence type="ECO:0000256" key="7">
    <source>
        <dbReference type="ARBA" id="ARBA00023316"/>
    </source>
</evidence>
<dbReference type="InterPro" id="IPR040720">
    <property type="entry name" value="GH81_C"/>
</dbReference>
<evidence type="ECO:0000256" key="3">
    <source>
        <dbReference type="ARBA" id="ARBA00012780"/>
    </source>
</evidence>
<feature type="non-terminal residue" evidence="11">
    <location>
        <position position="720"/>
    </location>
</feature>
<dbReference type="PROSITE" id="PS52008">
    <property type="entry name" value="GH81"/>
    <property type="match status" value="1"/>
</dbReference>
<dbReference type="GO" id="GO:0042973">
    <property type="term" value="F:glucan endo-1,3-beta-D-glucosidase activity"/>
    <property type="evidence" value="ECO:0007669"/>
    <property type="project" value="UniProtKB-EC"/>
</dbReference>
<evidence type="ECO:0000256" key="8">
    <source>
        <dbReference type="ARBA" id="ARBA00023326"/>
    </source>
</evidence>